<evidence type="ECO:0000313" key="1">
    <source>
        <dbReference type="EMBL" id="KAJ3005568.1"/>
    </source>
</evidence>
<sequence length="1363" mass="149564">MSSSVKSDDSRARHGALCTVGNRDLIRAQELEQSLRVQQQTHLEAIRDNPGAMWRKLESVHMQKRPGTCFNTYKALLSLSKADCESLSTLSTRASQLKSDMKALRPADFDLSKLDDELVLMALIRALPAEYNALRQTLLLDDSLTLEKLQDTFVALENQPGAPSSTPALSHAASTLSCTFCGRSGHSEDQCFAKRDASTKAKEKAAQRTQYQRSGKGKRKETASEASKDAKDASDTAQESAGAATVSAGCASALLSTSDRASWLSSPAAANWNTDTGASAHMTPHRHWFRSYSPHVIPIRLANSHIVYSAGLGSVVFQPAEREGVVPPAVVLHDVLHVPALASNLLSVFHLTREKGYTVELCASRVLFYHQGQLRFEASVNEHNVGYLLGRTVPQAKHALSASSTCEEDESLWHQRCSHVNLDDLRSVVKKGLVSGLVLRSKRKPDPICEPCLAGKLNRHSIPRFASRRHTPLALVHTDLKGLLAAQLFYAPMSSSVKSDDSRARHGALCIVERYLENGERERQIERSGVRTRAIAQSSTGTAPGAYARRTRLLDDVCLRCDAFLGGSPPEAQERRVCAFQAYKAYAENCLGLKIKATRDDKGGEYIGREYNDFCAQHGIQRQHTEPDEPHQNGVAERANRTIAEGATALLAQSKLPPSFWGHAVSTFVHTRNRMPTSALGGAIPYTAWKGKGRKPDVSYFRTFGCLAYVLVRKKVLAAQLFYAPMSSSVKSDDSRARHGALCTVLHKGTESKPHFTEPLDSGERRELRDYDSRVDAAAGEIWNCVEREQQTHLEAMRDDPGAMWRKLESVHMQKRPGTRFNTYNALLSLSKADDESLSTLSTRASQLKSDMKALRPADFDLSKLDDELVLMALIRALPAEYNALRQTLLLDDSLTLEKLQDTFVALENQPGAPSSTPALSHAASTLSCTFCGRSGHSEDQCFAKRDASTKAKEKAAQRTQYQRSGKGKRKETASEASKDAKDASDTAQESAGAATVSAGCASALLSTSDRASWLSSPAAANWNTDTGASAHMTPHRHWFRSYSPHVIPIRLANSHIVYSAGLGSVVFQPAEREGVVPPAVVLHDVLHVPALASNLLSVFHLTREKGYTVELRSMRSLHRPPARRTSPCGTSAAPTSISDDLRSVVKKGLVSGLVLRSKRKPDPICEPCLAGKLNRHSIPRFASRRHTPLALVHTDLKGPLPVPTPEGHVYWMTFVCDATRFWVVAYLKRKSDAFAAFQAYKAYAENCLVLNSERLLEFLCPYQVAIYPTGRLHCVLTPLLSIRRSLSPFSRYRSLRILIICTVPGLNPGPHPSFSLLLISERFPGTVACSTVQLAPYVTHTVHRAPCRALESSDFTELDIGA</sequence>
<accession>A0ACC1PYD7</accession>
<dbReference type="Proteomes" id="UP001144978">
    <property type="component" value="Unassembled WGS sequence"/>
</dbReference>
<keyword evidence="2" id="KW-1185">Reference proteome</keyword>
<comment type="caution">
    <text evidence="1">The sequence shown here is derived from an EMBL/GenBank/DDBJ whole genome shotgun (WGS) entry which is preliminary data.</text>
</comment>
<gene>
    <name evidence="1" type="ORF">NUW54_g4282</name>
</gene>
<dbReference type="EMBL" id="JANSHE010000964">
    <property type="protein sequence ID" value="KAJ3005568.1"/>
    <property type="molecule type" value="Genomic_DNA"/>
</dbReference>
<protein>
    <submittedName>
        <fullName evidence="1">Uncharacterized protein</fullName>
    </submittedName>
</protein>
<name>A0ACC1PYD7_9APHY</name>
<proteinExistence type="predicted"/>
<organism evidence="1 2">
    <name type="scientific">Trametes sanguinea</name>
    <dbReference type="NCBI Taxonomy" id="158606"/>
    <lineage>
        <taxon>Eukaryota</taxon>
        <taxon>Fungi</taxon>
        <taxon>Dikarya</taxon>
        <taxon>Basidiomycota</taxon>
        <taxon>Agaricomycotina</taxon>
        <taxon>Agaricomycetes</taxon>
        <taxon>Polyporales</taxon>
        <taxon>Polyporaceae</taxon>
        <taxon>Trametes</taxon>
    </lineage>
</organism>
<evidence type="ECO:0000313" key="2">
    <source>
        <dbReference type="Proteomes" id="UP001144978"/>
    </source>
</evidence>
<reference evidence="1" key="1">
    <citation type="submission" date="2022-08" db="EMBL/GenBank/DDBJ databases">
        <title>Genome Sequence of Pycnoporus sanguineus.</title>
        <authorList>
            <person name="Buettner E."/>
        </authorList>
    </citation>
    <scope>NUCLEOTIDE SEQUENCE</scope>
    <source>
        <strain evidence="1">CG-C14</strain>
    </source>
</reference>